<feature type="active site" evidence="3">
    <location>
        <position position="134"/>
    </location>
</feature>
<feature type="domain" description="Pseudouridine synthase RsuA/RluA-like" evidence="5">
    <location>
        <begin position="86"/>
        <end position="237"/>
    </location>
</feature>
<dbReference type="Proteomes" id="UP000051733">
    <property type="component" value="Unassembled WGS sequence"/>
</dbReference>
<dbReference type="InterPro" id="IPR006225">
    <property type="entry name" value="PsdUridine_synth_RluC/D"/>
</dbReference>
<gene>
    <name evidence="6" type="ORF">FC26_GL001590</name>
</gene>
<sequence length="292" mass="32584">MRYTWTNQGNQPEKIKPFLQALGMGHRLISDIKHGQGQFLINGQTVAPTALVPSGAQLTIIVNPEPGDPAVQVNHQPITVVYEDEHWLVVDKPAGLSSIPGPTNQTDTLLNRIKGYLMEQGADDLRPHLVSRLDRFTSGLVLIAKHRVAHSMIASQVQNHEIDKRYLAIVSGQLTPDHDIIDRPIGRVADSPKRMITTDGQAAQTEYWCEQTTAQWTLIRVRLHTGRTHQIRVHLAALGHPLLGDELYGGPQDLIARQALHATSLTFKDPFSRRTLHFESPLPADMQQILKH</sequence>
<comment type="catalytic activity">
    <reaction evidence="1 4">
        <text>a uridine in RNA = a pseudouridine in RNA</text>
        <dbReference type="Rhea" id="RHEA:48348"/>
        <dbReference type="Rhea" id="RHEA-COMP:12068"/>
        <dbReference type="Rhea" id="RHEA-COMP:12069"/>
        <dbReference type="ChEBI" id="CHEBI:65314"/>
        <dbReference type="ChEBI" id="CHEBI:65315"/>
    </reaction>
</comment>
<evidence type="ECO:0000259" key="5">
    <source>
        <dbReference type="Pfam" id="PF00849"/>
    </source>
</evidence>
<proteinExistence type="inferred from homology"/>
<dbReference type="PATRIC" id="fig|1423813.3.peg.1617"/>
<evidence type="ECO:0000256" key="4">
    <source>
        <dbReference type="RuleBase" id="RU362028"/>
    </source>
</evidence>
<dbReference type="GO" id="GO:0140098">
    <property type="term" value="F:catalytic activity, acting on RNA"/>
    <property type="evidence" value="ECO:0007669"/>
    <property type="project" value="UniProtKB-ARBA"/>
</dbReference>
<dbReference type="EC" id="5.4.99.-" evidence="4"/>
<keyword evidence="4" id="KW-0413">Isomerase</keyword>
<protein>
    <recommendedName>
        <fullName evidence="4">Pseudouridine synthase</fullName>
        <ecNumber evidence="4">5.4.99.-</ecNumber>
    </recommendedName>
</protein>
<dbReference type="Pfam" id="PF00849">
    <property type="entry name" value="PseudoU_synth_2"/>
    <property type="match status" value="1"/>
</dbReference>
<dbReference type="OrthoDB" id="9807829at2"/>
<evidence type="ECO:0000256" key="3">
    <source>
        <dbReference type="PIRSR" id="PIRSR606225-1"/>
    </source>
</evidence>
<dbReference type="GO" id="GO:0009982">
    <property type="term" value="F:pseudouridine synthase activity"/>
    <property type="evidence" value="ECO:0007669"/>
    <property type="project" value="InterPro"/>
</dbReference>
<dbReference type="RefSeq" id="WP_057778733.1">
    <property type="nucleotide sequence ID" value="NZ_AYYY01000025.1"/>
</dbReference>
<dbReference type="InterPro" id="IPR006145">
    <property type="entry name" value="PsdUridine_synth_RsuA/RluA"/>
</dbReference>
<dbReference type="CDD" id="cd02869">
    <property type="entry name" value="PseudoU_synth_RluA_like"/>
    <property type="match status" value="1"/>
</dbReference>
<dbReference type="Gene3D" id="3.30.2350.10">
    <property type="entry name" value="Pseudouridine synthase"/>
    <property type="match status" value="1"/>
</dbReference>
<dbReference type="PANTHER" id="PTHR21600">
    <property type="entry name" value="MITOCHONDRIAL RNA PSEUDOURIDINE SYNTHASE"/>
    <property type="match status" value="1"/>
</dbReference>
<name>A0A0R2ABE2_9LACO</name>
<dbReference type="InterPro" id="IPR050188">
    <property type="entry name" value="RluA_PseudoU_synthase"/>
</dbReference>
<evidence type="ECO:0000313" key="7">
    <source>
        <dbReference type="Proteomes" id="UP000051733"/>
    </source>
</evidence>
<dbReference type="SUPFAM" id="SSF55120">
    <property type="entry name" value="Pseudouridine synthase"/>
    <property type="match status" value="1"/>
</dbReference>
<organism evidence="6 7">
    <name type="scientific">Paucilactobacillus vaccinostercus DSM 20634</name>
    <dbReference type="NCBI Taxonomy" id="1423813"/>
    <lineage>
        <taxon>Bacteria</taxon>
        <taxon>Bacillati</taxon>
        <taxon>Bacillota</taxon>
        <taxon>Bacilli</taxon>
        <taxon>Lactobacillales</taxon>
        <taxon>Lactobacillaceae</taxon>
        <taxon>Paucilactobacillus</taxon>
    </lineage>
</organism>
<dbReference type="NCBIfam" id="TIGR00005">
    <property type="entry name" value="rluA_subfam"/>
    <property type="match status" value="1"/>
</dbReference>
<dbReference type="InterPro" id="IPR020103">
    <property type="entry name" value="PsdUridine_synth_cat_dom_sf"/>
</dbReference>
<keyword evidence="7" id="KW-1185">Reference proteome</keyword>
<dbReference type="PANTHER" id="PTHR21600:SF35">
    <property type="entry name" value="PSEUDOURIDINE SYNTHASE"/>
    <property type="match status" value="1"/>
</dbReference>
<evidence type="ECO:0000313" key="6">
    <source>
        <dbReference type="EMBL" id="KRM61515.1"/>
    </source>
</evidence>
<comment type="similarity">
    <text evidence="2 4">Belongs to the pseudouridine synthase RluA family.</text>
</comment>
<comment type="caution">
    <text evidence="6">The sequence shown here is derived from an EMBL/GenBank/DDBJ whole genome shotgun (WGS) entry which is preliminary data.</text>
</comment>
<dbReference type="AlphaFoldDB" id="A0A0R2ABE2"/>
<accession>A0A0R2ABE2</accession>
<reference evidence="6 7" key="1">
    <citation type="journal article" date="2015" name="Genome Announc.">
        <title>Expanding the biotechnology potential of lactobacilli through comparative genomics of 213 strains and associated genera.</title>
        <authorList>
            <person name="Sun Z."/>
            <person name="Harris H.M."/>
            <person name="McCann A."/>
            <person name="Guo C."/>
            <person name="Argimon S."/>
            <person name="Zhang W."/>
            <person name="Yang X."/>
            <person name="Jeffery I.B."/>
            <person name="Cooney J.C."/>
            <person name="Kagawa T.F."/>
            <person name="Liu W."/>
            <person name="Song Y."/>
            <person name="Salvetti E."/>
            <person name="Wrobel A."/>
            <person name="Rasinkangas P."/>
            <person name="Parkhill J."/>
            <person name="Rea M.C."/>
            <person name="O'Sullivan O."/>
            <person name="Ritari J."/>
            <person name="Douillard F.P."/>
            <person name="Paul Ross R."/>
            <person name="Yang R."/>
            <person name="Briner A.E."/>
            <person name="Felis G.E."/>
            <person name="de Vos W.M."/>
            <person name="Barrangou R."/>
            <person name="Klaenhammer T.R."/>
            <person name="Caufield P.W."/>
            <person name="Cui Y."/>
            <person name="Zhang H."/>
            <person name="O'Toole P.W."/>
        </authorList>
    </citation>
    <scope>NUCLEOTIDE SEQUENCE [LARGE SCALE GENOMIC DNA]</scope>
    <source>
        <strain evidence="6 7">DSM 20634</strain>
    </source>
</reference>
<dbReference type="GO" id="GO:0003723">
    <property type="term" value="F:RNA binding"/>
    <property type="evidence" value="ECO:0007669"/>
    <property type="project" value="InterPro"/>
</dbReference>
<evidence type="ECO:0000256" key="2">
    <source>
        <dbReference type="ARBA" id="ARBA00010876"/>
    </source>
</evidence>
<dbReference type="STRING" id="1423813.FC26_GL001590"/>
<dbReference type="GO" id="GO:0000455">
    <property type="term" value="P:enzyme-directed rRNA pseudouridine synthesis"/>
    <property type="evidence" value="ECO:0007669"/>
    <property type="project" value="TreeGrafter"/>
</dbReference>
<dbReference type="EMBL" id="AYYY01000025">
    <property type="protein sequence ID" value="KRM61515.1"/>
    <property type="molecule type" value="Genomic_DNA"/>
</dbReference>
<evidence type="ECO:0000256" key="1">
    <source>
        <dbReference type="ARBA" id="ARBA00000073"/>
    </source>
</evidence>
<comment type="function">
    <text evidence="4">Responsible for synthesis of pseudouridine from uracil.</text>
</comment>